<name>A0A1U7XDI4_NICSY</name>
<evidence type="ECO:0000313" key="1">
    <source>
        <dbReference type="Proteomes" id="UP000189701"/>
    </source>
</evidence>
<dbReference type="RefSeq" id="XP_009787716.1">
    <property type="nucleotide sequence ID" value="XM_009789414.1"/>
</dbReference>
<reference evidence="1" key="1">
    <citation type="journal article" date="2013" name="Genome Biol.">
        <title>Reference genomes and transcriptomes of Nicotiana sylvestris and Nicotiana tomentosiformis.</title>
        <authorList>
            <person name="Sierro N."/>
            <person name="Battey J.N."/>
            <person name="Ouadi S."/>
            <person name="Bovet L."/>
            <person name="Goepfert S."/>
            <person name="Bakaher N."/>
            <person name="Peitsch M.C."/>
            <person name="Ivanov N.V."/>
        </authorList>
    </citation>
    <scope>NUCLEOTIDE SEQUENCE [LARGE SCALE GENOMIC DNA]</scope>
</reference>
<dbReference type="GeneID" id="104235609"/>
<keyword evidence="1" id="KW-1185">Reference proteome</keyword>
<dbReference type="AlphaFoldDB" id="A0A1U7XDI4"/>
<dbReference type="Proteomes" id="UP000189701">
    <property type="component" value="Unplaced"/>
</dbReference>
<sequence length="169" mass="19211">MVDLQDAIIVTPNLRSLKLIYAKRVPSSSPVVGSRLTEAEIGLKHVYAVNMLPDLRTFAQNLGEKMTLSLATNTTESKEARFHFGNRRSNIQPLSIKHLNLEIPFSWLLRYESLIDELFMYFHPKTLLVRVDSDASKNNFIQILRFLPQLQDKALIKLALGFNGLNESA</sequence>
<dbReference type="OrthoDB" id="1304395at2759"/>
<dbReference type="KEGG" id="nsy:104235609"/>
<dbReference type="eggNOG" id="ENOG502R838">
    <property type="taxonomic scope" value="Eukaryota"/>
</dbReference>
<reference evidence="2" key="2">
    <citation type="submission" date="2025-08" db="UniProtKB">
        <authorList>
            <consortium name="RefSeq"/>
        </authorList>
    </citation>
    <scope>IDENTIFICATION</scope>
    <source>
        <tissue evidence="2">Leaf</tissue>
    </source>
</reference>
<organism evidence="1 2">
    <name type="scientific">Nicotiana sylvestris</name>
    <name type="common">Wood tobacco</name>
    <name type="synonym">South American tobacco</name>
    <dbReference type="NCBI Taxonomy" id="4096"/>
    <lineage>
        <taxon>Eukaryota</taxon>
        <taxon>Viridiplantae</taxon>
        <taxon>Streptophyta</taxon>
        <taxon>Embryophyta</taxon>
        <taxon>Tracheophyta</taxon>
        <taxon>Spermatophyta</taxon>
        <taxon>Magnoliopsida</taxon>
        <taxon>eudicotyledons</taxon>
        <taxon>Gunneridae</taxon>
        <taxon>Pentapetalae</taxon>
        <taxon>asterids</taxon>
        <taxon>lamiids</taxon>
        <taxon>Solanales</taxon>
        <taxon>Solanaceae</taxon>
        <taxon>Nicotianoideae</taxon>
        <taxon>Nicotianeae</taxon>
        <taxon>Nicotiana</taxon>
    </lineage>
</organism>
<proteinExistence type="predicted"/>
<evidence type="ECO:0000313" key="2">
    <source>
        <dbReference type="RefSeq" id="XP_009787716.1"/>
    </source>
</evidence>
<protein>
    <submittedName>
        <fullName evidence="2">Uncharacterized protein LOC104235609</fullName>
    </submittedName>
</protein>
<accession>A0A1U7XDI4</accession>
<gene>
    <name evidence="2" type="primary">LOC104235609</name>
</gene>